<feature type="transmembrane region" description="Helical" evidence="9">
    <location>
        <begin position="403"/>
        <end position="425"/>
    </location>
</feature>
<feature type="transmembrane region" description="Helical" evidence="9">
    <location>
        <begin position="363"/>
        <end position="382"/>
    </location>
</feature>
<feature type="transmembrane region" description="Helical" evidence="9">
    <location>
        <begin position="190"/>
        <end position="210"/>
    </location>
</feature>
<dbReference type="GO" id="GO:0042597">
    <property type="term" value="C:periplasmic space"/>
    <property type="evidence" value="ECO:0007669"/>
    <property type="project" value="InterPro"/>
</dbReference>
<evidence type="ECO:0000313" key="13">
    <source>
        <dbReference type="EMBL" id="KAB2811686.1"/>
    </source>
</evidence>
<dbReference type="Proteomes" id="UP000449906">
    <property type="component" value="Unassembled WGS sequence"/>
</dbReference>
<comment type="caution">
    <text evidence="13">The sequence shown here is derived from an EMBL/GenBank/DDBJ whole genome shotgun (WGS) entry which is preliminary data.</text>
</comment>
<evidence type="ECO:0000256" key="4">
    <source>
        <dbReference type="ARBA" id="ARBA00022723"/>
    </source>
</evidence>
<evidence type="ECO:0000259" key="11">
    <source>
        <dbReference type="Pfam" id="PF04234"/>
    </source>
</evidence>
<dbReference type="InterPro" id="IPR014755">
    <property type="entry name" value="Cu-Rt/internalin_Ig-like"/>
</dbReference>
<protein>
    <submittedName>
        <fullName evidence="13">Copper resistance protein CopC/CopD</fullName>
    </submittedName>
</protein>
<dbReference type="InterPro" id="IPR014756">
    <property type="entry name" value="Ig_E-set"/>
</dbReference>
<dbReference type="InterPro" id="IPR007348">
    <property type="entry name" value="CopC_dom"/>
</dbReference>
<comment type="subcellular location">
    <subcellularLocation>
        <location evidence="1">Cell membrane</location>
        <topology evidence="1">Multi-pass membrane protein</topology>
    </subcellularLocation>
</comment>
<feature type="domain" description="Copper resistance protein D" evidence="12">
    <location>
        <begin position="321"/>
        <end position="425"/>
    </location>
</feature>
<keyword evidence="3 9" id="KW-0812">Transmembrane</keyword>
<dbReference type="Pfam" id="PF05425">
    <property type="entry name" value="CopD"/>
    <property type="match status" value="1"/>
</dbReference>
<accession>A0A7J5E075</accession>
<feature type="transmembrane region" description="Helical" evidence="9">
    <location>
        <begin position="288"/>
        <end position="308"/>
    </location>
</feature>
<dbReference type="Gene3D" id="2.60.40.1220">
    <property type="match status" value="1"/>
</dbReference>
<keyword evidence="5 10" id="KW-0732">Signal</keyword>
<keyword evidence="2" id="KW-1003">Cell membrane</keyword>
<evidence type="ECO:0000256" key="1">
    <source>
        <dbReference type="ARBA" id="ARBA00004651"/>
    </source>
</evidence>
<feature type="domain" description="CopC" evidence="11">
    <location>
        <begin position="28"/>
        <end position="120"/>
    </location>
</feature>
<evidence type="ECO:0000256" key="6">
    <source>
        <dbReference type="ARBA" id="ARBA00022989"/>
    </source>
</evidence>
<feature type="transmembrane region" description="Helical" evidence="9">
    <location>
        <begin position="320"/>
        <end position="343"/>
    </location>
</feature>
<dbReference type="Pfam" id="PF04234">
    <property type="entry name" value="CopC"/>
    <property type="match status" value="1"/>
</dbReference>
<dbReference type="InterPro" id="IPR032694">
    <property type="entry name" value="CopC/D"/>
</dbReference>
<evidence type="ECO:0000256" key="3">
    <source>
        <dbReference type="ARBA" id="ARBA00022692"/>
    </source>
</evidence>
<dbReference type="SUPFAM" id="SSF81296">
    <property type="entry name" value="E set domains"/>
    <property type="match status" value="1"/>
</dbReference>
<feature type="transmembrane region" description="Helical" evidence="9">
    <location>
        <begin position="255"/>
        <end position="276"/>
    </location>
</feature>
<proteinExistence type="predicted"/>
<dbReference type="InterPro" id="IPR008457">
    <property type="entry name" value="Cu-R_CopD_dom"/>
</dbReference>
<dbReference type="GO" id="GO:0005507">
    <property type="term" value="F:copper ion binding"/>
    <property type="evidence" value="ECO:0007669"/>
    <property type="project" value="InterPro"/>
</dbReference>
<dbReference type="GO" id="GO:0005886">
    <property type="term" value="C:plasma membrane"/>
    <property type="evidence" value="ECO:0007669"/>
    <property type="project" value="UniProtKB-SubCell"/>
</dbReference>
<keyword evidence="8 9" id="KW-0472">Membrane</keyword>
<feature type="chain" id="PRO_5029709586" evidence="10">
    <location>
        <begin position="28"/>
        <end position="547"/>
    </location>
</feature>
<dbReference type="PANTHER" id="PTHR34820:SF4">
    <property type="entry name" value="INNER MEMBRANE PROTEIN YEBZ"/>
    <property type="match status" value="1"/>
</dbReference>
<name>A0A7J5E075_NOCSI</name>
<keyword evidence="7" id="KW-0186">Copper</keyword>
<feature type="transmembrane region" description="Helical" evidence="9">
    <location>
        <begin position="152"/>
        <end position="169"/>
    </location>
</feature>
<dbReference type="EMBL" id="WBVM01000001">
    <property type="protein sequence ID" value="KAB2811686.1"/>
    <property type="molecule type" value="Genomic_DNA"/>
</dbReference>
<dbReference type="PANTHER" id="PTHR34820">
    <property type="entry name" value="INNER MEMBRANE PROTEIN YEBZ"/>
    <property type="match status" value="1"/>
</dbReference>
<evidence type="ECO:0000256" key="8">
    <source>
        <dbReference type="ARBA" id="ARBA00023136"/>
    </source>
</evidence>
<organism evidence="13 14">
    <name type="scientific">Nocardioides simplex</name>
    <name type="common">Arthrobacter simplex</name>
    <dbReference type="NCBI Taxonomy" id="2045"/>
    <lineage>
        <taxon>Bacteria</taxon>
        <taxon>Bacillati</taxon>
        <taxon>Actinomycetota</taxon>
        <taxon>Actinomycetes</taxon>
        <taxon>Propionibacteriales</taxon>
        <taxon>Nocardioidaceae</taxon>
        <taxon>Pimelobacter</taxon>
    </lineage>
</organism>
<feature type="transmembrane region" description="Helical" evidence="9">
    <location>
        <begin position="230"/>
        <end position="248"/>
    </location>
</feature>
<keyword evidence="4" id="KW-0479">Metal-binding</keyword>
<evidence type="ECO:0000256" key="9">
    <source>
        <dbReference type="SAM" id="Phobius"/>
    </source>
</evidence>
<evidence type="ECO:0000259" key="12">
    <source>
        <dbReference type="Pfam" id="PF05425"/>
    </source>
</evidence>
<evidence type="ECO:0000256" key="7">
    <source>
        <dbReference type="ARBA" id="ARBA00023008"/>
    </source>
</evidence>
<reference evidence="13 14" key="1">
    <citation type="submission" date="2019-09" db="EMBL/GenBank/DDBJ databases">
        <title>Pimelobacter sp. isolated from Paulinella.</title>
        <authorList>
            <person name="Jeong S.E."/>
        </authorList>
    </citation>
    <scope>NUCLEOTIDE SEQUENCE [LARGE SCALE GENOMIC DNA]</scope>
    <source>
        <strain evidence="13 14">Pch-N</strain>
    </source>
</reference>
<sequence length="547" mass="56051">MRRVPALILAVLVAVLTVLGTATSASAHATLVSTDPAEGAVLPEAPSEVTFTFDEPVQLVPDGLLAFDAEGKRVDLDPKASGVEVTGALPGDLANGTYVITWRVVSADGHPIAGSLTFHVGAPSPKVVPPGSVTTEPGALPTVQAIVHGLDYVALLLAGGLAVFLSWTVRGVRLADDVRRRLVRVLRGSALVAVLAAAAAVPLAGAYQLGSGLDGVLDPAALDPGLVQQDLQVLALQAFGLAVAAWAAGQRRSSLVVDLVTALAVWSPALVGHTRAYEPSALLVVTDALHLTAGAVWLGGLTGLALTLRSVAGRPKDAALLLTRFSTLAAGLLAALALSGVLLGWRIVGSWSRLFGETYGRLLLVKVALVLVVAAVAAVNRYRLLPRVTGDTGHDVRRQGAALVRRAVVAEAALLVAVLGVTGFLTQKPPGGEPPAAAPTADTGVVTGVASDDLKVLAVLDPGPGLQRRLIVQVQNLAGDPLDLHDAPAVALRTSSVDLGEVPLTPTGSGTYAADVVFPTTGTWKLQVSIRVDEFTSPVTTVDLDVK</sequence>
<dbReference type="GO" id="GO:0006825">
    <property type="term" value="P:copper ion transport"/>
    <property type="evidence" value="ECO:0007669"/>
    <property type="project" value="InterPro"/>
</dbReference>
<dbReference type="AlphaFoldDB" id="A0A7J5E075"/>
<gene>
    <name evidence="13" type="ORF">F9L07_07440</name>
</gene>
<evidence type="ECO:0000256" key="10">
    <source>
        <dbReference type="SAM" id="SignalP"/>
    </source>
</evidence>
<feature type="signal peptide" evidence="10">
    <location>
        <begin position="1"/>
        <end position="27"/>
    </location>
</feature>
<evidence type="ECO:0000256" key="5">
    <source>
        <dbReference type="ARBA" id="ARBA00022729"/>
    </source>
</evidence>
<evidence type="ECO:0000256" key="2">
    <source>
        <dbReference type="ARBA" id="ARBA00022475"/>
    </source>
</evidence>
<dbReference type="GO" id="GO:0046688">
    <property type="term" value="P:response to copper ion"/>
    <property type="evidence" value="ECO:0007669"/>
    <property type="project" value="InterPro"/>
</dbReference>
<keyword evidence="6 9" id="KW-1133">Transmembrane helix</keyword>
<evidence type="ECO:0000313" key="14">
    <source>
        <dbReference type="Proteomes" id="UP000449906"/>
    </source>
</evidence>